<name>A0A383VIJ5_TETOB</name>
<feature type="chain" id="PRO_5016962900" evidence="1">
    <location>
        <begin position="17"/>
        <end position="880"/>
    </location>
</feature>
<protein>
    <submittedName>
        <fullName evidence="2">Uncharacterized protein</fullName>
    </submittedName>
</protein>
<keyword evidence="3" id="KW-1185">Reference proteome</keyword>
<feature type="non-terminal residue" evidence="2">
    <location>
        <position position="880"/>
    </location>
</feature>
<sequence>MPWLLACLALLVAAHAGFQIEAAQAPTSGTSTGTQAKASATAGPTDLGGKIGLAIRLVHTSQCDWPYQYYSDDQLTNIMSLAATKNMISAVSYSKRLAGMEWQVFGCSKSQATLADFTSIFTLECLNDITERNGAEGVNTRFLSDEVEFGLDMAQKMIENTCGTMYGKNAAPYKGKVDVYGYKYKIAVACDIARGIDDTMQTISKVLETFGLSQLAETAANFLADTTKPFVDGCNEVQPKIEEFCNDVAKAGWLSYLYRFLEFRAKIGSALTWVNNLIGVLELAACFGDRANYAQMEATLGITRPSTKCQLAPGQTVPEGQEVYPDPSHCSSALVVPLNGRSSGSRKLRASSAAPLNASSDGSNLDNLGGLGGSSGEAAAARRLLGTTIQPDSSAFSLLETLSSDFSGVYDLYKEVHNAVSPIAQDISDVMSVMRTVMDAIDDFMAPFTPFEGVINTVQNILSYIQCPDLGPLNFICHLGEILDDALKSIMQSVGLPPIDEWLQSLIAELGIPTFGDIKTEFMAEVNNTVMPSVTSALQSFEKAYLGNLKNATSLSYWMGSFEPRFVETGVTLNRAIGEDGTVTISCQDGAYPIVDTATRKLGSCSNEISGRMRYPCKNAATCGVNYAGLDTLCTAASNPAPSDSTTTAILSDFGLSSVPGHDVLLVMFYCVALNSSFGPWPVIRSATPSFSVNYDAGWWGAEATISSTIPNLDFSYDTSNPQAVSNATLQATAAPKIHTLTPSMQVPSMFDTTSSTVGGNLTCPGARQLLISYIQPKSVPKSVANAPDGAWDPCFTSWPTDSSGVTLPSIPTGTPYTAQQLVTLVKQELCFFKWYSTFNTSSPAPWVTDPASWTTVGKSAVTGVRTSTVTLGSQPGRNQ</sequence>
<reference evidence="2 3" key="1">
    <citation type="submission" date="2016-10" db="EMBL/GenBank/DDBJ databases">
        <authorList>
            <person name="Cai Z."/>
        </authorList>
    </citation>
    <scope>NUCLEOTIDE SEQUENCE [LARGE SCALE GENOMIC DNA]</scope>
</reference>
<evidence type="ECO:0000313" key="3">
    <source>
        <dbReference type="Proteomes" id="UP000256970"/>
    </source>
</evidence>
<accession>A0A383VIJ5</accession>
<keyword evidence="1" id="KW-0732">Signal</keyword>
<dbReference type="EMBL" id="FNXT01000376">
    <property type="protein sequence ID" value="SZX64206.1"/>
    <property type="molecule type" value="Genomic_DNA"/>
</dbReference>
<dbReference type="AlphaFoldDB" id="A0A383VIJ5"/>
<evidence type="ECO:0000256" key="1">
    <source>
        <dbReference type="SAM" id="SignalP"/>
    </source>
</evidence>
<dbReference type="Proteomes" id="UP000256970">
    <property type="component" value="Unassembled WGS sequence"/>
</dbReference>
<evidence type="ECO:0000313" key="2">
    <source>
        <dbReference type="EMBL" id="SZX64206.1"/>
    </source>
</evidence>
<feature type="signal peptide" evidence="1">
    <location>
        <begin position="1"/>
        <end position="16"/>
    </location>
</feature>
<gene>
    <name evidence="2" type="ORF">BQ4739_LOCUS4726</name>
</gene>
<organism evidence="2 3">
    <name type="scientific">Tetradesmus obliquus</name>
    <name type="common">Green alga</name>
    <name type="synonym">Acutodesmus obliquus</name>
    <dbReference type="NCBI Taxonomy" id="3088"/>
    <lineage>
        <taxon>Eukaryota</taxon>
        <taxon>Viridiplantae</taxon>
        <taxon>Chlorophyta</taxon>
        <taxon>core chlorophytes</taxon>
        <taxon>Chlorophyceae</taxon>
        <taxon>CS clade</taxon>
        <taxon>Sphaeropleales</taxon>
        <taxon>Scenedesmaceae</taxon>
        <taxon>Tetradesmus</taxon>
    </lineage>
</organism>
<proteinExistence type="predicted"/>